<feature type="transmembrane region" description="Helical" evidence="1">
    <location>
        <begin position="12"/>
        <end position="34"/>
    </location>
</feature>
<reference evidence="2 3" key="2">
    <citation type="journal article" date="2013" name="J. Biotechnol.">
        <title>Complete genome sequence of the kirromycin producer Streptomyces collinus Tu 365 consisting of a linear chromosome and two linear plasmids.</title>
        <authorList>
            <person name="Ruckert C."/>
            <person name="Szczepanowski R."/>
            <person name="Albersmeier A."/>
            <person name="Goesmann A."/>
            <person name="Iftime D."/>
            <person name="Musiol E.M."/>
            <person name="Blin K."/>
            <person name="Wohlleben W."/>
            <person name="Puhler A."/>
            <person name="Kalinowski J."/>
            <person name="Weber T."/>
        </authorList>
    </citation>
    <scope>NUCLEOTIDE SEQUENCE [LARGE SCALE GENOMIC DNA]</scope>
    <source>
        <strain evidence="3">DSM 40733 / Tue 365</strain>
    </source>
</reference>
<dbReference type="EMBL" id="CP006259">
    <property type="protein sequence ID" value="AGS67593.1"/>
    <property type="molecule type" value="Genomic_DNA"/>
</dbReference>
<reference evidence="3" key="1">
    <citation type="submission" date="2012-10" db="EMBL/GenBank/DDBJ databases">
        <title>The complete genome sequence of Streptomyces collinus Tu 365.</title>
        <authorList>
            <person name="Ruckert C."/>
            <person name="Szczepanowski R."/>
            <person name="Goesmann A."/>
            <person name="Pross E.K."/>
            <person name="Musiol E.M."/>
            <person name="Blin K."/>
            <person name="Wohlleben W."/>
            <person name="Puhler A."/>
            <person name="Weber T."/>
            <person name="Kalinowski J."/>
        </authorList>
    </citation>
    <scope>NUCLEOTIDE SEQUENCE [LARGE SCALE GENOMIC DNA]</scope>
    <source>
        <strain evidence="3">DSM 40733 / Tue 365</strain>
    </source>
</reference>
<dbReference type="PATRIC" id="fig|1214242.5.peg.790"/>
<keyword evidence="3" id="KW-1185">Reference proteome</keyword>
<dbReference type="Proteomes" id="UP000015423">
    <property type="component" value="Chromosome"/>
</dbReference>
<organism evidence="2 3">
    <name type="scientific">Streptomyces collinus (strain DSM 40733 / Tue 365)</name>
    <dbReference type="NCBI Taxonomy" id="1214242"/>
    <lineage>
        <taxon>Bacteria</taxon>
        <taxon>Bacillati</taxon>
        <taxon>Actinomycetota</taxon>
        <taxon>Actinomycetes</taxon>
        <taxon>Kitasatosporales</taxon>
        <taxon>Streptomycetaceae</taxon>
        <taxon>Streptomyces</taxon>
    </lineage>
</organism>
<dbReference type="RefSeq" id="WP_020938077.1">
    <property type="nucleotide sequence ID" value="NC_021985.1"/>
</dbReference>
<gene>
    <name evidence="2" type="ORF">B446_03805</name>
</gene>
<name>S5UL18_STRC3</name>
<dbReference type="AlphaFoldDB" id="S5UL18"/>
<keyword evidence="1" id="KW-1133">Transmembrane helix</keyword>
<accession>S5UL18</accession>
<protein>
    <submittedName>
        <fullName evidence="2">Uncharacterized protein</fullName>
    </submittedName>
</protein>
<sequence>MFALGHARVKRRLPALVVACWGLINGPFLVVLAVRGESALFHRLWGGAVLVLELIAVPLLGGAAASGGARHDGAGAVRADGPRHRSVPARLRGCCARRREG</sequence>
<evidence type="ECO:0000313" key="2">
    <source>
        <dbReference type="EMBL" id="AGS67593.1"/>
    </source>
</evidence>
<evidence type="ECO:0000313" key="3">
    <source>
        <dbReference type="Proteomes" id="UP000015423"/>
    </source>
</evidence>
<dbReference type="HOGENOM" id="CLU_2289992_0_0_11"/>
<feature type="transmembrane region" description="Helical" evidence="1">
    <location>
        <begin position="40"/>
        <end position="61"/>
    </location>
</feature>
<proteinExistence type="predicted"/>
<dbReference type="KEGG" id="sci:B446_03805"/>
<evidence type="ECO:0000256" key="1">
    <source>
        <dbReference type="SAM" id="Phobius"/>
    </source>
</evidence>
<keyword evidence="1" id="KW-0812">Transmembrane</keyword>
<keyword evidence="1" id="KW-0472">Membrane</keyword>